<gene>
    <name evidence="1" type="ORF">FC699_22050</name>
</gene>
<organism evidence="1 2">
    <name type="scientific">Bacillus wiedmannii</name>
    <dbReference type="NCBI Taxonomy" id="1890302"/>
    <lineage>
        <taxon>Bacteria</taxon>
        <taxon>Bacillati</taxon>
        <taxon>Bacillota</taxon>
        <taxon>Bacilli</taxon>
        <taxon>Bacillales</taxon>
        <taxon>Bacillaceae</taxon>
        <taxon>Bacillus</taxon>
        <taxon>Bacillus cereus group</taxon>
    </lineage>
</organism>
<name>A0A4U3ASW4_9BACI</name>
<sequence>RMEHQNSRRFGMFHLIPHVLVKGEVKIKDIEIINWSITPIQD</sequence>
<evidence type="ECO:0000313" key="1">
    <source>
        <dbReference type="EMBL" id="TKI91418.1"/>
    </source>
</evidence>
<proteinExistence type="predicted"/>
<dbReference type="AlphaFoldDB" id="A0A4U3ASW4"/>
<dbReference type="EMBL" id="SZON01001357">
    <property type="protein sequence ID" value="TKI91418.1"/>
    <property type="molecule type" value="Genomic_DNA"/>
</dbReference>
<dbReference type="Proteomes" id="UP000305222">
    <property type="component" value="Unassembled WGS sequence"/>
</dbReference>
<accession>A0A4U3ASW4</accession>
<evidence type="ECO:0000313" key="2">
    <source>
        <dbReference type="Proteomes" id="UP000305222"/>
    </source>
</evidence>
<feature type="non-terminal residue" evidence="1">
    <location>
        <position position="1"/>
    </location>
</feature>
<protein>
    <submittedName>
        <fullName evidence="1">Group-specific protein</fullName>
    </submittedName>
</protein>
<comment type="caution">
    <text evidence="1">The sequence shown here is derived from an EMBL/GenBank/DDBJ whole genome shotgun (WGS) entry which is preliminary data.</text>
</comment>
<reference evidence="1 2" key="1">
    <citation type="journal article" date="2019" name="Environ. Microbiol.">
        <title>An active ?-lactamase is a part of an orchestrated cell wall stress resistance network of Bacillus subtilis and related rhizosphere species.</title>
        <authorList>
            <person name="Bucher T."/>
            <person name="Keren-Paz A."/>
            <person name="Hausser J."/>
            <person name="Olender T."/>
            <person name="Cytryn E."/>
            <person name="Kolodkin-Gal I."/>
        </authorList>
    </citation>
    <scope>NUCLEOTIDE SEQUENCE [LARGE SCALE GENOMIC DNA]</scope>
    <source>
        <strain evidence="1 2">I5</strain>
    </source>
</reference>